<proteinExistence type="inferred from homology"/>
<sequence>MPVESLPTPPGYVSGAWAIDPVHSSVGFIVRHLMVSKLRGQFGSFSATLTTAEDIRDCAVTAEVDLASFDTGHEFRDHHIRSAEFLEIDRHPTMTYRSTGLRFDGTGYVLDGELTLKGVTLPVSLSLEVNGFGPDAHAGTRAGFSATGEINRYEFGVSGNKMLDGGVVMIGEKVQIQIEIEAVLQAG</sequence>
<dbReference type="InterPro" id="IPR007372">
    <property type="entry name" value="Lipid/polyisoprenoid-bd_YceI"/>
</dbReference>
<dbReference type="PANTHER" id="PTHR34406">
    <property type="entry name" value="PROTEIN YCEI"/>
    <property type="match status" value="1"/>
</dbReference>
<evidence type="ECO:0000259" key="2">
    <source>
        <dbReference type="SMART" id="SM00867"/>
    </source>
</evidence>
<dbReference type="SMART" id="SM00867">
    <property type="entry name" value="YceI"/>
    <property type="match status" value="1"/>
</dbReference>
<protein>
    <submittedName>
        <fullName evidence="3">Polyisoprenoid-binding protein YceI</fullName>
    </submittedName>
</protein>
<keyword evidence="4" id="KW-1185">Reference proteome</keyword>
<reference evidence="3 4" key="1">
    <citation type="submission" date="2016-11" db="EMBL/GenBank/DDBJ databases">
        <authorList>
            <person name="Jaros S."/>
            <person name="Januszkiewicz K."/>
            <person name="Wedrychowicz H."/>
        </authorList>
    </citation>
    <scope>NUCLEOTIDE SEQUENCE [LARGE SCALE GENOMIC DNA]</scope>
    <source>
        <strain evidence="3 4">DSM 46144</strain>
    </source>
</reference>
<dbReference type="AlphaFoldDB" id="A0A1M7PF76"/>
<evidence type="ECO:0000313" key="4">
    <source>
        <dbReference type="Proteomes" id="UP000184440"/>
    </source>
</evidence>
<gene>
    <name evidence="3" type="ORF">SAMN05443668_103264</name>
</gene>
<evidence type="ECO:0000313" key="3">
    <source>
        <dbReference type="EMBL" id="SHN15280.1"/>
    </source>
</evidence>
<dbReference type="EMBL" id="FRCS01000003">
    <property type="protein sequence ID" value="SHN15280.1"/>
    <property type="molecule type" value="Genomic_DNA"/>
</dbReference>
<organism evidence="3 4">
    <name type="scientific">Cryptosporangium aurantiacum</name>
    <dbReference type="NCBI Taxonomy" id="134849"/>
    <lineage>
        <taxon>Bacteria</taxon>
        <taxon>Bacillati</taxon>
        <taxon>Actinomycetota</taxon>
        <taxon>Actinomycetes</taxon>
        <taxon>Cryptosporangiales</taxon>
        <taxon>Cryptosporangiaceae</taxon>
        <taxon>Cryptosporangium</taxon>
    </lineage>
</organism>
<dbReference type="InterPro" id="IPR036761">
    <property type="entry name" value="TTHA0802/YceI-like_sf"/>
</dbReference>
<dbReference type="RefSeq" id="WP_218617455.1">
    <property type="nucleotide sequence ID" value="NZ_FRCS01000003.1"/>
</dbReference>
<accession>A0A1M7PF76</accession>
<name>A0A1M7PF76_9ACTN</name>
<comment type="similarity">
    <text evidence="1">Belongs to the UPF0312 family.</text>
</comment>
<dbReference type="Proteomes" id="UP000184440">
    <property type="component" value="Unassembled WGS sequence"/>
</dbReference>
<dbReference type="SUPFAM" id="SSF101874">
    <property type="entry name" value="YceI-like"/>
    <property type="match status" value="1"/>
</dbReference>
<dbReference type="PANTHER" id="PTHR34406:SF1">
    <property type="entry name" value="PROTEIN YCEI"/>
    <property type="match status" value="1"/>
</dbReference>
<dbReference type="Pfam" id="PF04264">
    <property type="entry name" value="YceI"/>
    <property type="match status" value="1"/>
</dbReference>
<evidence type="ECO:0000256" key="1">
    <source>
        <dbReference type="ARBA" id="ARBA00008812"/>
    </source>
</evidence>
<feature type="domain" description="Lipid/polyisoprenoid-binding YceI-like" evidence="2">
    <location>
        <begin position="16"/>
        <end position="183"/>
    </location>
</feature>
<dbReference type="Gene3D" id="2.40.128.110">
    <property type="entry name" value="Lipid/polyisoprenoid-binding, YceI-like"/>
    <property type="match status" value="1"/>
</dbReference>
<dbReference type="STRING" id="134849.SAMN05443668_103264"/>